<evidence type="ECO:0000256" key="6">
    <source>
        <dbReference type="SAM" id="MobiDB-lite"/>
    </source>
</evidence>
<dbReference type="Pfam" id="PF04542">
    <property type="entry name" value="Sigma70_r2"/>
    <property type="match status" value="1"/>
</dbReference>
<dbReference type="InterPro" id="IPR007627">
    <property type="entry name" value="RNA_pol_sigma70_r2"/>
</dbReference>
<evidence type="ECO:0000256" key="4">
    <source>
        <dbReference type="ARBA" id="ARBA00023125"/>
    </source>
</evidence>
<dbReference type="NCBIfam" id="TIGR02937">
    <property type="entry name" value="sigma70-ECF"/>
    <property type="match status" value="1"/>
</dbReference>
<comment type="caution">
    <text evidence="9">The sequence shown here is derived from an EMBL/GenBank/DDBJ whole genome shotgun (WGS) entry which is preliminary data.</text>
</comment>
<keyword evidence="7" id="KW-0472">Membrane</keyword>
<evidence type="ECO:0000256" key="5">
    <source>
        <dbReference type="ARBA" id="ARBA00023163"/>
    </source>
</evidence>
<dbReference type="RefSeq" id="WP_202381398.1">
    <property type="nucleotide sequence ID" value="NZ_BAAAMA010000004.1"/>
</dbReference>
<dbReference type="EMBL" id="QYAD01000001">
    <property type="protein sequence ID" value="MBL3689475.1"/>
    <property type="molecule type" value="Genomic_DNA"/>
</dbReference>
<keyword evidence="7" id="KW-0812">Transmembrane</keyword>
<keyword evidence="2" id="KW-0805">Transcription regulation</keyword>
<keyword evidence="10" id="KW-1185">Reference proteome</keyword>
<feature type="transmembrane region" description="Helical" evidence="7">
    <location>
        <begin position="315"/>
        <end position="336"/>
    </location>
</feature>
<dbReference type="InterPro" id="IPR013325">
    <property type="entry name" value="RNA_pol_sigma_r2"/>
</dbReference>
<evidence type="ECO:0000256" key="7">
    <source>
        <dbReference type="SAM" id="Phobius"/>
    </source>
</evidence>
<dbReference type="Proteomes" id="UP001646141">
    <property type="component" value="Unassembled WGS sequence"/>
</dbReference>
<feature type="transmembrane region" description="Helical" evidence="7">
    <location>
        <begin position="234"/>
        <end position="253"/>
    </location>
</feature>
<dbReference type="InterPro" id="IPR014284">
    <property type="entry name" value="RNA_pol_sigma-70_dom"/>
</dbReference>
<dbReference type="Gene3D" id="1.10.10.10">
    <property type="entry name" value="Winged helix-like DNA-binding domain superfamily/Winged helix DNA-binding domain"/>
    <property type="match status" value="1"/>
</dbReference>
<reference evidence="9 10" key="1">
    <citation type="submission" date="2018-09" db="EMBL/GenBank/DDBJ databases">
        <title>Comparative genomics of Leucobacter spp.</title>
        <authorList>
            <person name="Reis A.C."/>
            <person name="Kolvenbach B.A."/>
            <person name="Corvini P.F.X."/>
            <person name="Nunes O.C."/>
        </authorList>
    </citation>
    <scope>NUCLEOTIDE SEQUENCE [LARGE SCALE GENOMIC DNA]</scope>
    <source>
        <strain evidence="9 10">L-1</strain>
    </source>
</reference>
<dbReference type="SUPFAM" id="SSF88659">
    <property type="entry name" value="Sigma3 and sigma4 domains of RNA polymerase sigma factors"/>
    <property type="match status" value="1"/>
</dbReference>
<evidence type="ECO:0000259" key="8">
    <source>
        <dbReference type="Pfam" id="PF04542"/>
    </source>
</evidence>
<evidence type="ECO:0000256" key="3">
    <source>
        <dbReference type="ARBA" id="ARBA00023082"/>
    </source>
</evidence>
<evidence type="ECO:0000256" key="2">
    <source>
        <dbReference type="ARBA" id="ARBA00023015"/>
    </source>
</evidence>
<gene>
    <name evidence="9" type="ORF">D3226_05805</name>
</gene>
<dbReference type="SUPFAM" id="SSF88946">
    <property type="entry name" value="Sigma2 domain of RNA polymerase sigma factors"/>
    <property type="match status" value="1"/>
</dbReference>
<dbReference type="InterPro" id="IPR036388">
    <property type="entry name" value="WH-like_DNA-bd_sf"/>
</dbReference>
<name>A0ABS1SMS3_9MICO</name>
<evidence type="ECO:0000256" key="1">
    <source>
        <dbReference type="ARBA" id="ARBA00010641"/>
    </source>
</evidence>
<dbReference type="InterPro" id="IPR039425">
    <property type="entry name" value="RNA_pol_sigma-70-like"/>
</dbReference>
<feature type="region of interest" description="Disordered" evidence="6">
    <location>
        <begin position="265"/>
        <end position="286"/>
    </location>
</feature>
<accession>A0ABS1SMS3</accession>
<evidence type="ECO:0000313" key="10">
    <source>
        <dbReference type="Proteomes" id="UP001646141"/>
    </source>
</evidence>
<dbReference type="PANTHER" id="PTHR43133">
    <property type="entry name" value="RNA POLYMERASE ECF-TYPE SIGMA FACTO"/>
    <property type="match status" value="1"/>
</dbReference>
<protein>
    <submittedName>
        <fullName evidence="9">Sigma-70 family RNA polymerase sigma factor</fullName>
    </submittedName>
</protein>
<evidence type="ECO:0000313" key="9">
    <source>
        <dbReference type="EMBL" id="MBL3689475.1"/>
    </source>
</evidence>
<sequence length="469" mass="50876">MGTTHASIEELEALAQRANRGDRDAGGEFIAANLSYWMAATRQILHMQHQSDAEDLVQNAIVKLIELWQQEKGPRSNSRAYVVVSIRNSYIDRLRSPRSRIGSLDQLAADKHEPAYEEFSTDLVHERDAVSRAFSTLSKDQQMVLEEVLVQGCKPADLVQRFERKAPAISNLLQRAKQSLRRALLIEYLAEGDIECAENAYDLPKQVHESPDAHDANEPGLRHILTCKKCRRNWRGFASIGLLLGITPLFVAAQYPHTIPALTAAQDSGSDADSRGEQSHQYSASATSITPAAVITPPVNGVLTRVIDRIGPTRGVIAGIVLVAAGAATLLVPAFVPDSPVPSITIDGERVTDNPHGINFDVTLSEGIPPGAPGPRTLTVQLDAVNTGALQLHDLELRFSPGNTVTDVPSQLNCEFAAEMVQCEAPGGVAASEPLRFRIQTTAEGNFTLKATAEIENQELIARAAGDWK</sequence>
<comment type="similarity">
    <text evidence="1">Belongs to the sigma-70 factor family. ECF subfamily.</text>
</comment>
<dbReference type="Gene3D" id="1.10.1740.10">
    <property type="match status" value="1"/>
</dbReference>
<keyword evidence="7" id="KW-1133">Transmembrane helix</keyword>
<feature type="domain" description="RNA polymerase sigma-70 region 2" evidence="8">
    <location>
        <begin position="47"/>
        <end position="96"/>
    </location>
</feature>
<dbReference type="PANTHER" id="PTHR43133:SF8">
    <property type="entry name" value="RNA POLYMERASE SIGMA FACTOR HI_1459-RELATED"/>
    <property type="match status" value="1"/>
</dbReference>
<dbReference type="InterPro" id="IPR013324">
    <property type="entry name" value="RNA_pol_sigma_r3/r4-like"/>
</dbReference>
<keyword evidence="3" id="KW-0731">Sigma factor</keyword>
<keyword evidence="4" id="KW-0238">DNA-binding</keyword>
<keyword evidence="5" id="KW-0804">Transcription</keyword>
<organism evidence="9 10">
    <name type="scientific">Leucobacter chromiireducens subsp. chromiireducens</name>
    <dbReference type="NCBI Taxonomy" id="660067"/>
    <lineage>
        <taxon>Bacteria</taxon>
        <taxon>Bacillati</taxon>
        <taxon>Actinomycetota</taxon>
        <taxon>Actinomycetes</taxon>
        <taxon>Micrococcales</taxon>
        <taxon>Microbacteriaceae</taxon>
        <taxon>Leucobacter</taxon>
    </lineage>
</organism>
<proteinExistence type="inferred from homology"/>